<keyword evidence="1" id="KW-0812">Transmembrane</keyword>
<feature type="transmembrane region" description="Helical" evidence="1">
    <location>
        <begin position="160"/>
        <end position="178"/>
    </location>
</feature>
<dbReference type="EMBL" id="CP151406">
    <property type="protein sequence ID" value="WZJ22372.1"/>
    <property type="molecule type" value="Genomic_DNA"/>
</dbReference>
<sequence>MNALSAYSLLAHGLIFGALASLLPLGVLRPKAALTATTIALIAGIAPVMHSLFGTPSVTLLMLAIHHLPARPLTPLGYPGALGLLAFAALFYPAALGWGAFDPYALGYQPWMLLGALIPVGLALWLRRMHVWLMILAVDLAAYASGIFDNLWDVLVDPLLVLLAFCIVLRQLVLRVIAARHR</sequence>
<feature type="transmembrane region" description="Helical" evidence="1">
    <location>
        <begin position="39"/>
        <end position="64"/>
    </location>
</feature>
<feature type="transmembrane region" description="Helical" evidence="1">
    <location>
        <begin position="131"/>
        <end position="148"/>
    </location>
</feature>
<name>A0ABZ2XKG4_9RHOO</name>
<protein>
    <submittedName>
        <fullName evidence="2">Uncharacterized protein</fullName>
    </submittedName>
</protein>
<keyword evidence="1" id="KW-1133">Transmembrane helix</keyword>
<dbReference type="Proteomes" id="UP001479520">
    <property type="component" value="Chromosome"/>
</dbReference>
<gene>
    <name evidence="2" type="ORF">AADV58_04245</name>
</gene>
<reference evidence="2 3" key="1">
    <citation type="submission" date="2024-04" db="EMBL/GenBank/DDBJ databases">
        <title>Dissimilatory iodate-reducing microorganisms contribute to the enrichment of iodine in groundwater.</title>
        <authorList>
            <person name="Jiang Z."/>
        </authorList>
    </citation>
    <scope>NUCLEOTIDE SEQUENCE [LARGE SCALE GENOMIC DNA]</scope>
    <source>
        <strain evidence="2 3">NCP973</strain>
    </source>
</reference>
<accession>A0ABZ2XKG4</accession>
<proteinExistence type="predicted"/>
<feature type="transmembrane region" description="Helical" evidence="1">
    <location>
        <begin position="7"/>
        <end position="27"/>
    </location>
</feature>
<evidence type="ECO:0000313" key="2">
    <source>
        <dbReference type="EMBL" id="WZJ22372.1"/>
    </source>
</evidence>
<feature type="transmembrane region" description="Helical" evidence="1">
    <location>
        <begin position="108"/>
        <end position="126"/>
    </location>
</feature>
<keyword evidence="1" id="KW-0472">Membrane</keyword>
<evidence type="ECO:0000256" key="1">
    <source>
        <dbReference type="SAM" id="Phobius"/>
    </source>
</evidence>
<feature type="transmembrane region" description="Helical" evidence="1">
    <location>
        <begin position="76"/>
        <end position="96"/>
    </location>
</feature>
<keyword evidence="3" id="KW-1185">Reference proteome</keyword>
<evidence type="ECO:0000313" key="3">
    <source>
        <dbReference type="Proteomes" id="UP001479520"/>
    </source>
</evidence>
<dbReference type="RefSeq" id="WP_341744170.1">
    <property type="nucleotide sequence ID" value="NZ_CP151406.1"/>
</dbReference>
<organism evidence="2 3">
    <name type="scientific">Azonexus hydrophilus</name>
    <dbReference type="NCBI Taxonomy" id="418702"/>
    <lineage>
        <taxon>Bacteria</taxon>
        <taxon>Pseudomonadati</taxon>
        <taxon>Pseudomonadota</taxon>
        <taxon>Betaproteobacteria</taxon>
        <taxon>Rhodocyclales</taxon>
        <taxon>Azonexaceae</taxon>
        <taxon>Azonexus</taxon>
    </lineage>
</organism>